<dbReference type="Proteomes" id="UP000019804">
    <property type="component" value="Unassembled WGS sequence"/>
</dbReference>
<keyword evidence="3" id="KW-1185">Reference proteome</keyword>
<evidence type="ECO:0000313" key="3">
    <source>
        <dbReference type="Proteomes" id="UP000019804"/>
    </source>
</evidence>
<gene>
    <name evidence="2" type="ORF">EURHEDRAFT_411581</name>
</gene>
<dbReference type="GeneID" id="63696786"/>
<dbReference type="AlphaFoldDB" id="A0A017SGG5"/>
<keyword evidence="1" id="KW-0812">Transmembrane</keyword>
<feature type="transmembrane region" description="Helical" evidence="1">
    <location>
        <begin position="49"/>
        <end position="70"/>
    </location>
</feature>
<protein>
    <submittedName>
        <fullName evidence="2">Uncharacterized protein</fullName>
    </submittedName>
</protein>
<evidence type="ECO:0000256" key="1">
    <source>
        <dbReference type="SAM" id="Phobius"/>
    </source>
</evidence>
<sequence>MYDPAQSTTMPIYARSIHSSDSASRDSYWFRLIYAAGLVIVSHESGSRIFVLFVFSFFFLPACKLILMLADQKNRLPWWLTETILVSET</sequence>
<keyword evidence="1" id="KW-1133">Transmembrane helix</keyword>
<proteinExistence type="predicted"/>
<dbReference type="EMBL" id="KK088420">
    <property type="protein sequence ID" value="EYE95856.1"/>
    <property type="molecule type" value="Genomic_DNA"/>
</dbReference>
<keyword evidence="1" id="KW-0472">Membrane</keyword>
<evidence type="ECO:0000313" key="2">
    <source>
        <dbReference type="EMBL" id="EYE95856.1"/>
    </source>
</evidence>
<reference evidence="3" key="1">
    <citation type="journal article" date="2014" name="Nat. Commun.">
        <title>Genomic adaptations of the halophilic Dead Sea filamentous fungus Eurotium rubrum.</title>
        <authorList>
            <person name="Kis-Papo T."/>
            <person name="Weig A.R."/>
            <person name="Riley R."/>
            <person name="Persoh D."/>
            <person name="Salamov A."/>
            <person name="Sun H."/>
            <person name="Lipzen A."/>
            <person name="Wasser S.P."/>
            <person name="Rambold G."/>
            <person name="Grigoriev I.V."/>
            <person name="Nevo E."/>
        </authorList>
    </citation>
    <scope>NUCLEOTIDE SEQUENCE [LARGE SCALE GENOMIC DNA]</scope>
    <source>
        <strain evidence="3">CBS 135680</strain>
    </source>
</reference>
<name>A0A017SGG5_ASPRC</name>
<dbReference type="HOGENOM" id="CLU_2454326_0_0_1"/>
<organism evidence="2 3">
    <name type="scientific">Aspergillus ruber (strain CBS 135680)</name>
    <dbReference type="NCBI Taxonomy" id="1388766"/>
    <lineage>
        <taxon>Eukaryota</taxon>
        <taxon>Fungi</taxon>
        <taxon>Dikarya</taxon>
        <taxon>Ascomycota</taxon>
        <taxon>Pezizomycotina</taxon>
        <taxon>Eurotiomycetes</taxon>
        <taxon>Eurotiomycetidae</taxon>
        <taxon>Eurotiales</taxon>
        <taxon>Aspergillaceae</taxon>
        <taxon>Aspergillus</taxon>
        <taxon>Aspergillus subgen. Aspergillus</taxon>
    </lineage>
</organism>
<accession>A0A017SGG5</accession>
<dbReference type="RefSeq" id="XP_040639544.1">
    <property type="nucleotide sequence ID" value="XM_040781662.1"/>
</dbReference>